<keyword evidence="5" id="KW-1185">Reference proteome</keyword>
<protein>
    <submittedName>
        <fullName evidence="4">Putative quinate utilization pathway activator</fullName>
    </submittedName>
</protein>
<dbReference type="Pfam" id="PF04082">
    <property type="entry name" value="Fungal_trans"/>
    <property type="match status" value="1"/>
</dbReference>
<dbReference type="AlphaFoldDB" id="A0A3D8QT31"/>
<reference evidence="4 5" key="1">
    <citation type="journal article" date="2018" name="IMA Fungus">
        <title>IMA Genome-F 9: Draft genome sequence of Annulohypoxylon stygium, Aspergillus mulundensis, Berkeleyomyces basicola (syn. Thielaviopsis basicola), Ceratocystis smalleyi, two Cercospora beticola strains, Coleophoma cylindrospora, Fusarium fracticaudum, Phialophora cf. hyalina, and Morchella septimelata.</title>
        <authorList>
            <person name="Wingfield B.D."/>
            <person name="Bills G.F."/>
            <person name="Dong Y."/>
            <person name="Huang W."/>
            <person name="Nel W.J."/>
            <person name="Swalarsk-Parry B.S."/>
            <person name="Vaghefi N."/>
            <person name="Wilken P.M."/>
            <person name="An Z."/>
            <person name="de Beer Z.W."/>
            <person name="De Vos L."/>
            <person name="Chen L."/>
            <person name="Duong T.A."/>
            <person name="Gao Y."/>
            <person name="Hammerbacher A."/>
            <person name="Kikkert J.R."/>
            <person name="Li Y."/>
            <person name="Li H."/>
            <person name="Li K."/>
            <person name="Li Q."/>
            <person name="Liu X."/>
            <person name="Ma X."/>
            <person name="Naidoo K."/>
            <person name="Pethybridge S.J."/>
            <person name="Sun J."/>
            <person name="Steenkamp E.T."/>
            <person name="van der Nest M.A."/>
            <person name="van Wyk S."/>
            <person name="Wingfield M.J."/>
            <person name="Xiong C."/>
            <person name="Yue Q."/>
            <person name="Zhang X."/>
        </authorList>
    </citation>
    <scope>NUCLEOTIDE SEQUENCE [LARGE SCALE GENOMIC DNA]</scope>
    <source>
        <strain evidence="4 5">BP6252</strain>
    </source>
</reference>
<sequence>MSEMHPAGHLVYFPVARWCSWSTEEMIRDPSKSVMRLSFSSATNSFTKEPNLKARPLGSPEMDQSRDQDTVMHDDNASMVPPGSQSHQMSASPQSVVAGLSPVAMLERQYPTDVLCSRPMLVCMLNDYLELIYPLIPVVHRPSFRRDLAKPRDLEDPDFLGLIVAMCATINAIMPRKFREYRSAISPLKYQTRTEMINHCCDIYLGLRSSEYFDEINYQKWAASYLLSIAFFQIGQHNRARMIEVEAIQLARLLEIHQISSYDGLNCIETQLRKKAFWLMFYGYVHSQLQNLRRERLTFLDAPILNNIKLEELMPLEVDDELIHENVVLPQPASELSLTTGFNIHSRIFWAALTNIPAKDSPVATEPCDCQRSRNPVLQYKHLEGRVQQLKYMLDDGLPMQLRQWSTGNIEDPIESPGSEHRRVVRSQFEAMRANIHVTHLWLQSIISDQIDTIRPSAGDSQEPGDQRLLWGAREDLCRQLLHVLHSIEGIHLEPNGHHLTYKVRDVAVSLLGCPFEAHEVSAKRANEYLLEFTSILSRLDGSEKMNTLSLQSWVDTDRNSRYAKSRWW</sequence>
<evidence type="ECO:0000256" key="2">
    <source>
        <dbReference type="SAM" id="MobiDB-lite"/>
    </source>
</evidence>
<proteinExistence type="predicted"/>
<keyword evidence="1" id="KW-0539">Nucleus</keyword>
<dbReference type="InterPro" id="IPR050797">
    <property type="entry name" value="Carb_Metab_Trans_Reg"/>
</dbReference>
<dbReference type="Proteomes" id="UP000256645">
    <property type="component" value="Unassembled WGS sequence"/>
</dbReference>
<comment type="caution">
    <text evidence="4">The sequence shown here is derived from an EMBL/GenBank/DDBJ whole genome shotgun (WGS) entry which is preliminary data.</text>
</comment>
<evidence type="ECO:0000256" key="1">
    <source>
        <dbReference type="ARBA" id="ARBA00023242"/>
    </source>
</evidence>
<evidence type="ECO:0000259" key="3">
    <source>
        <dbReference type="Pfam" id="PF04082"/>
    </source>
</evidence>
<accession>A0A3D8QT31</accession>
<organism evidence="4 5">
    <name type="scientific">Coleophoma cylindrospora</name>
    <dbReference type="NCBI Taxonomy" id="1849047"/>
    <lineage>
        <taxon>Eukaryota</taxon>
        <taxon>Fungi</taxon>
        <taxon>Dikarya</taxon>
        <taxon>Ascomycota</taxon>
        <taxon>Pezizomycotina</taxon>
        <taxon>Leotiomycetes</taxon>
        <taxon>Helotiales</taxon>
        <taxon>Dermateaceae</taxon>
        <taxon>Coleophoma</taxon>
    </lineage>
</organism>
<dbReference type="OrthoDB" id="39175at2759"/>
<dbReference type="PANTHER" id="PTHR31668">
    <property type="entry name" value="GLUCOSE TRANSPORT TRANSCRIPTION REGULATOR RGT1-RELATED-RELATED"/>
    <property type="match status" value="1"/>
</dbReference>
<feature type="region of interest" description="Disordered" evidence="2">
    <location>
        <begin position="47"/>
        <end position="90"/>
    </location>
</feature>
<feature type="compositionally biased region" description="Basic and acidic residues" evidence="2">
    <location>
        <begin position="63"/>
        <end position="76"/>
    </location>
</feature>
<dbReference type="GO" id="GO:0008270">
    <property type="term" value="F:zinc ion binding"/>
    <property type="evidence" value="ECO:0007669"/>
    <property type="project" value="InterPro"/>
</dbReference>
<dbReference type="STRING" id="1849047.A0A3D8QT31"/>
<gene>
    <name evidence="4" type="ORF">BP6252_10624</name>
</gene>
<dbReference type="InterPro" id="IPR007219">
    <property type="entry name" value="XnlR_reg_dom"/>
</dbReference>
<dbReference type="PANTHER" id="PTHR31668:SF30">
    <property type="entry name" value="ZN(II)2CYS6 TRANSCRIPTION FACTOR (EUROFUNG)"/>
    <property type="match status" value="1"/>
</dbReference>
<evidence type="ECO:0000313" key="5">
    <source>
        <dbReference type="Proteomes" id="UP000256645"/>
    </source>
</evidence>
<dbReference type="GO" id="GO:0003677">
    <property type="term" value="F:DNA binding"/>
    <property type="evidence" value="ECO:0007669"/>
    <property type="project" value="InterPro"/>
</dbReference>
<feature type="domain" description="Xylanolytic transcriptional activator regulatory" evidence="3">
    <location>
        <begin position="126"/>
        <end position="282"/>
    </location>
</feature>
<dbReference type="GO" id="GO:0006351">
    <property type="term" value="P:DNA-templated transcription"/>
    <property type="evidence" value="ECO:0007669"/>
    <property type="project" value="InterPro"/>
</dbReference>
<name>A0A3D8QT31_9HELO</name>
<dbReference type="CDD" id="cd12148">
    <property type="entry name" value="fungal_TF_MHR"/>
    <property type="match status" value="1"/>
</dbReference>
<dbReference type="EMBL" id="PDLM01000012">
    <property type="protein sequence ID" value="RDW64973.1"/>
    <property type="molecule type" value="Genomic_DNA"/>
</dbReference>
<evidence type="ECO:0000313" key="4">
    <source>
        <dbReference type="EMBL" id="RDW64973.1"/>
    </source>
</evidence>